<dbReference type="Proteomes" id="UP000531962">
    <property type="component" value="Unassembled WGS sequence"/>
</dbReference>
<evidence type="ECO:0000259" key="4">
    <source>
        <dbReference type="Pfam" id="PF09718"/>
    </source>
</evidence>
<dbReference type="Pfam" id="PF09718">
    <property type="entry name" value="Tape_meas_lam_C"/>
    <property type="match status" value="1"/>
</dbReference>
<feature type="domain" description="Bacteriophage tail tape measure N-terminal" evidence="3">
    <location>
        <begin position="58"/>
        <end position="256"/>
    </location>
</feature>
<dbReference type="Pfam" id="PF06791">
    <property type="entry name" value="TMP_2"/>
    <property type="match status" value="1"/>
</dbReference>
<feature type="domain" description="Bacteriophage tail tape measure C-terminal" evidence="4">
    <location>
        <begin position="641"/>
        <end position="715"/>
    </location>
</feature>
<feature type="region of interest" description="Disordered" evidence="2">
    <location>
        <begin position="359"/>
        <end position="398"/>
    </location>
</feature>
<accession>A0A8S7LEB3</accession>
<dbReference type="AlphaFoldDB" id="A0A8S7LEB3"/>
<evidence type="ECO:0000256" key="2">
    <source>
        <dbReference type="SAM" id="MobiDB-lite"/>
    </source>
</evidence>
<evidence type="ECO:0000256" key="1">
    <source>
        <dbReference type="SAM" id="Coils"/>
    </source>
</evidence>
<gene>
    <name evidence="5" type="ORF">FZU14_27200</name>
</gene>
<feature type="coiled-coil region" evidence="1">
    <location>
        <begin position="537"/>
        <end position="599"/>
    </location>
</feature>
<protein>
    <submittedName>
        <fullName evidence="5">Phage tail tape measure protein</fullName>
    </submittedName>
</protein>
<evidence type="ECO:0000313" key="6">
    <source>
        <dbReference type="Proteomes" id="UP000531962"/>
    </source>
</evidence>
<dbReference type="InterPro" id="IPR006431">
    <property type="entry name" value="Phage_tape_meas_C"/>
</dbReference>
<reference evidence="5 6" key="1">
    <citation type="submission" date="2019-08" db="EMBL/GenBank/DDBJ databases">
        <authorList>
            <consortium name="NARMS: The National Antimicrobial Resistance Monitoring System"/>
        </authorList>
    </citation>
    <scope>NUCLEOTIDE SEQUENCE [LARGE SCALE GENOMIC DNA]</scope>
    <source>
        <strain evidence="5 6">19MD07CB01-EC</strain>
    </source>
</reference>
<feature type="compositionally biased region" description="Basic and acidic residues" evidence="2">
    <location>
        <begin position="359"/>
        <end position="385"/>
    </location>
</feature>
<name>A0A8S7LEB3_ECOLX</name>
<proteinExistence type="predicted"/>
<dbReference type="NCBIfam" id="TIGR01541">
    <property type="entry name" value="tape_meas_lam_C"/>
    <property type="match status" value="1"/>
</dbReference>
<evidence type="ECO:0000259" key="3">
    <source>
        <dbReference type="Pfam" id="PF06791"/>
    </source>
</evidence>
<keyword evidence="1" id="KW-0175">Coiled coil</keyword>
<organism evidence="5 6">
    <name type="scientific">Escherichia coli</name>
    <dbReference type="NCBI Taxonomy" id="562"/>
    <lineage>
        <taxon>Bacteria</taxon>
        <taxon>Pseudomonadati</taxon>
        <taxon>Pseudomonadota</taxon>
        <taxon>Gammaproteobacteria</taxon>
        <taxon>Enterobacterales</taxon>
        <taxon>Enterobacteriaceae</taxon>
        <taxon>Escherichia</taxon>
    </lineage>
</organism>
<dbReference type="EMBL" id="AASKVF010000086">
    <property type="protein sequence ID" value="EFD6887767.1"/>
    <property type="molecule type" value="Genomic_DNA"/>
</dbReference>
<feature type="non-terminal residue" evidence="5">
    <location>
        <position position="1"/>
    </location>
</feature>
<dbReference type="InterPro" id="IPR009628">
    <property type="entry name" value="Phage_tape_measure_N"/>
</dbReference>
<evidence type="ECO:0000313" key="5">
    <source>
        <dbReference type="EMBL" id="EFD6887767.1"/>
    </source>
</evidence>
<dbReference type="Pfam" id="PF24622">
    <property type="entry name" value="TMP_4"/>
    <property type="match status" value="1"/>
</dbReference>
<sequence length="851" mass="93610">AKTRVLTQAEEEATRQKVAFIRQLKEQATRQNLSSSELLRARAAQLGVSSAAEVYIRKMERAGKATHSLGLKSAAARQEIGVLIGELARGNLGALRGSGITLANRAGWIDTLMSPKGMMLGGVIGGITAAVYGLGKAWYDGQKEGEEFNRQLSLTGHYAGVTAGQLWTLSRAISGNGITQHAAAGALAQVVGSGAFRGNDIGMVARAAAQMERSVGQSVSDTINQFKRLKDDPVNAAKSLDNELHFLTATQLEQIRVLGEQGRSSDAARIAMSALAEETGRRTADIDNNLNALGSTLQTLSDWWKQFWDAAMNIGREDSLDEQITALQEKVSRAKRLPWTASSSQVEYDQQRLKDLQEKKRQKDLQDAKEQAERNYQEQQKRRNAENAALNRMNETEAARHQREIARINAMQYADQAVRDAAIQRENERYEKALASGKKKTRETRNDEATRLLLQYSQQQAQVEGQIAAARQSAGIATDRMTEAHKQLLALQQRISDLDGKKLTADEKSVLARKDELIQALTLLDVKQQELQKQTALNDLKKKTIQLTSQLAEEERAQRQQHDLDIATVGMGDQQRQRYQVQLSLRQKYQQQLEQLRRDSEQKGTYNTDDYRKAEQALTESLNRQLNENRRYWQQLEVVQGNWKNGVLRAFQDFTVDADNTAGTAEQVFSSAFSNMGNGLTTFVTTGKLNFKSFTSSVLSDMAKILAQATMMKSIKGIGSVLGFDLSSLSLNANGGIYQSADLSRYSGTVVNRPTFFAFAKGAGVMGEAGPEAILPLRRGADGKLGVVADIGGSGMAMFAPQYNIEINNDGTNGQIGPTALKVVYDLGKKAAADFMQQQARDGGRLSGAYR</sequence>
<comment type="caution">
    <text evidence="5">The sequence shown here is derived from an EMBL/GenBank/DDBJ whole genome shotgun (WGS) entry which is preliminary data.</text>
</comment>